<dbReference type="AlphaFoldDB" id="A0A2U2CGM3"/>
<dbReference type="Proteomes" id="UP000244940">
    <property type="component" value="Unassembled WGS sequence"/>
</dbReference>
<dbReference type="GeneID" id="94364169"/>
<gene>
    <name evidence="1" type="ORF">C4N9_04645</name>
</gene>
<dbReference type="EMBL" id="QEYD01000002">
    <property type="protein sequence ID" value="PWE31043.1"/>
    <property type="molecule type" value="Genomic_DNA"/>
</dbReference>
<organism evidence="1 2">
    <name type="scientific">Pararhodobacter marinus</name>
    <dbReference type="NCBI Taxonomy" id="2184063"/>
    <lineage>
        <taxon>Bacteria</taxon>
        <taxon>Pseudomonadati</taxon>
        <taxon>Pseudomonadota</taxon>
        <taxon>Alphaproteobacteria</taxon>
        <taxon>Rhodobacterales</taxon>
        <taxon>Paracoccaceae</taxon>
        <taxon>Pararhodobacter</taxon>
    </lineage>
</organism>
<sequence>MRISAEVDELAMVRSRIARLREREAELSARLIAGDAAMRQGRWTVAHLREDCIRVFDHRLLPLDLQADAHYWRERTKIVVELSLRDGPRAPLPGAGGGPRTLTIPPGPDCADAAFIALTQQGGGAWN</sequence>
<name>A0A2U2CGM3_9RHOB</name>
<keyword evidence="2" id="KW-1185">Reference proteome</keyword>
<reference evidence="1 2" key="1">
    <citation type="submission" date="2018-05" db="EMBL/GenBank/DDBJ databases">
        <title>Pararhodobacter marina sp. nov., isolated from deep-sea water of the Indian Ocean.</title>
        <authorList>
            <person name="Lai Q.Sr."/>
            <person name="Liu X."/>
            <person name="Shao Z."/>
        </authorList>
    </citation>
    <scope>NUCLEOTIDE SEQUENCE [LARGE SCALE GENOMIC DNA]</scope>
    <source>
        <strain evidence="1 2">CIC4N-9</strain>
    </source>
</reference>
<protein>
    <submittedName>
        <fullName evidence="1">Uncharacterized protein</fullName>
    </submittedName>
</protein>
<proteinExistence type="predicted"/>
<accession>A0A2U2CGM3</accession>
<evidence type="ECO:0000313" key="2">
    <source>
        <dbReference type="Proteomes" id="UP000244940"/>
    </source>
</evidence>
<evidence type="ECO:0000313" key="1">
    <source>
        <dbReference type="EMBL" id="PWE31043.1"/>
    </source>
</evidence>
<comment type="caution">
    <text evidence="1">The sequence shown here is derived from an EMBL/GenBank/DDBJ whole genome shotgun (WGS) entry which is preliminary data.</text>
</comment>
<dbReference type="RefSeq" id="WP_109532121.1">
    <property type="nucleotide sequence ID" value="NZ_CAXPUO010000037.1"/>
</dbReference>